<gene>
    <name evidence="2" type="ORF">H8R94_05820</name>
</gene>
<evidence type="ECO:0000313" key="3">
    <source>
        <dbReference type="Proteomes" id="UP000643810"/>
    </source>
</evidence>
<comment type="caution">
    <text evidence="2">The sequence shown here is derived from an EMBL/GenBank/DDBJ whole genome shotgun (WGS) entry which is preliminary data.</text>
</comment>
<dbReference type="Proteomes" id="UP000643810">
    <property type="component" value="Unassembled WGS sequence"/>
</dbReference>
<protein>
    <submittedName>
        <fullName evidence="2">LicD family protein</fullName>
    </submittedName>
</protein>
<dbReference type="RefSeq" id="WP_186854135.1">
    <property type="nucleotide sequence ID" value="NZ_JACOPG010000002.1"/>
</dbReference>
<reference evidence="2 3" key="1">
    <citation type="submission" date="2020-08" db="EMBL/GenBank/DDBJ databases">
        <title>Genome public.</title>
        <authorList>
            <person name="Liu C."/>
            <person name="Sun Q."/>
        </authorList>
    </citation>
    <scope>NUCLEOTIDE SEQUENCE [LARGE SCALE GENOMIC DNA]</scope>
    <source>
        <strain evidence="2 3">NSJ-9</strain>
    </source>
</reference>
<dbReference type="PANTHER" id="PTHR43404:SF2">
    <property type="entry name" value="LIPOPOLYSACCHARIDE CHOLINEPHOSPHOTRANSFERASE LICD"/>
    <property type="match status" value="1"/>
</dbReference>
<organism evidence="2 3">
    <name type="scientific">Roseburia lenta</name>
    <dbReference type="NCBI Taxonomy" id="2763061"/>
    <lineage>
        <taxon>Bacteria</taxon>
        <taxon>Bacillati</taxon>
        <taxon>Bacillota</taxon>
        <taxon>Clostridia</taxon>
        <taxon>Lachnospirales</taxon>
        <taxon>Lachnospiraceae</taxon>
        <taxon>Roseburia</taxon>
    </lineage>
</organism>
<feature type="domain" description="LicD/FKTN/FKRP nucleotidyltransferase" evidence="1">
    <location>
        <begin position="558"/>
        <end position="781"/>
    </location>
</feature>
<dbReference type="Pfam" id="PF04991">
    <property type="entry name" value="LicD"/>
    <property type="match status" value="2"/>
</dbReference>
<accession>A0ABR7GH90</accession>
<name>A0ABR7GH90_9FIRM</name>
<dbReference type="PANTHER" id="PTHR43404">
    <property type="entry name" value="LIPOPOLYSACCHARIDE CHOLINEPHOSPHOTRANSFERASE LICD"/>
    <property type="match status" value="1"/>
</dbReference>
<feature type="domain" description="LicD/FKTN/FKRP nucleotidyltransferase" evidence="1">
    <location>
        <begin position="219"/>
        <end position="458"/>
    </location>
</feature>
<evidence type="ECO:0000313" key="2">
    <source>
        <dbReference type="EMBL" id="MBC5686125.1"/>
    </source>
</evidence>
<dbReference type="EMBL" id="JACOPG010000002">
    <property type="protein sequence ID" value="MBC5686125.1"/>
    <property type="molecule type" value="Genomic_DNA"/>
</dbReference>
<keyword evidence="3" id="KW-1185">Reference proteome</keyword>
<sequence>MEKMDKTNSKVERLEKKISAFWKEENYIEICNLAEETLDEVQASYRTYGENQKFYAAKICAYVMVSAIMISEGTVIDIIESKKNESCVTCIFENEEICQWTLQALQILNIDYVRCAYIKRIVPDRYAEQFDFDKFDFESTDYDEINLLTQEIEERKNAEWNVFLERCQEVGMLDLKSVVLDFPKEFFEGETRNGFYIEPLMKHAWAANIEVLHKVDILCQALYIPYFVDWGTLLGTIRHKGYIPWDDDIDIGVLREDYDKLKYAIQYCQNELEFYDVYEEADWGAHASKIVNSLTILTDRFDLKRYHGFPFPSSVDVFVIDAVPRDKKLEKEQYDALKVISEIVHLREQMKSYAPDGNEYYYAKKNEKNLLETICGMCHVDFSQEEPTNQELFILKDEILNLYSKEQADFYTVPHRLANGQDYYIPKEVFEGRIRMPFENIEVSVPSGYEFILTKNYGDNYMTPINRGGGHGYPFYGIFIDSLQEKRQDKTKEDTLRYIEQVASGYYDNFLAQENTPTYEYCADDFCADMVDGCMVSEETKRNRAAEMEILTEIQRICDKKKIKYFAVGDTILGAVHKAGYLAQAEGIHLGMLRKDYVEFMNCLGQELDTWFTFQSIYMNEQYTDIRSLITTDAYLVADTNYMERFHGCREIVGIDLTPVDMVDPDEIMDQTRLDIINAMLRTMAIVPCMPPYDEDTLSLVDEWTKQLNIEISKDGNLQRNFARAIDTVASGYNEQGEKVRITSDLQIGKNTVYTREWFDDTIELPFEKGTIAVPKGYLEIIGE</sequence>
<dbReference type="InterPro" id="IPR052942">
    <property type="entry name" value="LPS_cholinephosphotransferase"/>
</dbReference>
<evidence type="ECO:0000259" key="1">
    <source>
        <dbReference type="Pfam" id="PF04991"/>
    </source>
</evidence>
<proteinExistence type="predicted"/>
<dbReference type="InterPro" id="IPR007074">
    <property type="entry name" value="LicD/FKTN/FKRP_NTP_transf"/>
</dbReference>